<dbReference type="Proteomes" id="UP000198462">
    <property type="component" value="Unassembled WGS sequence"/>
</dbReference>
<dbReference type="PROSITE" id="PS00409">
    <property type="entry name" value="PROKAR_NTER_METHYL"/>
    <property type="match status" value="1"/>
</dbReference>
<sequence>MRTRGEEGFSLVEIMVVLVIIGLAAGVAALGFGDGTGEVRREAERLGARMLAARDHALFAQAETAAVIEAGGYRFEERRGGEWQPLTTRAIRPHSWDEVRPRGTLPMRVRFDAVGLAEPARLLLAHGDAEAELNVGADGEVSIAP</sequence>
<dbReference type="EMBL" id="NFZT01000007">
    <property type="protein sequence ID" value="OWV31751.1"/>
    <property type="molecule type" value="Genomic_DNA"/>
</dbReference>
<evidence type="ECO:0000313" key="3">
    <source>
        <dbReference type="Proteomes" id="UP000198462"/>
    </source>
</evidence>
<dbReference type="Pfam" id="PF07963">
    <property type="entry name" value="N_methyl"/>
    <property type="match status" value="1"/>
</dbReference>
<accession>A0A219B097</accession>
<dbReference type="RefSeq" id="WP_088713548.1">
    <property type="nucleotide sequence ID" value="NZ_NFZT01000007.1"/>
</dbReference>
<protein>
    <submittedName>
        <fullName evidence="2">Type II secretion system protein GspH</fullName>
    </submittedName>
</protein>
<reference evidence="3" key="1">
    <citation type="submission" date="2017-05" db="EMBL/GenBank/DDBJ databases">
        <authorList>
            <person name="Lin X."/>
        </authorList>
    </citation>
    <scope>NUCLEOTIDE SEQUENCE [LARGE SCALE GENOMIC DNA]</scope>
    <source>
        <strain evidence="3">JLT2012</strain>
    </source>
</reference>
<name>A0A219B097_9SPHN</name>
<dbReference type="NCBIfam" id="TIGR02532">
    <property type="entry name" value="IV_pilin_GFxxxE"/>
    <property type="match status" value="1"/>
</dbReference>
<dbReference type="SUPFAM" id="SSF54523">
    <property type="entry name" value="Pili subunits"/>
    <property type="match status" value="1"/>
</dbReference>
<keyword evidence="1" id="KW-0472">Membrane</keyword>
<keyword evidence="1" id="KW-1133">Transmembrane helix</keyword>
<dbReference type="InterPro" id="IPR045584">
    <property type="entry name" value="Pilin-like"/>
</dbReference>
<evidence type="ECO:0000313" key="2">
    <source>
        <dbReference type="EMBL" id="OWV31751.1"/>
    </source>
</evidence>
<proteinExistence type="predicted"/>
<dbReference type="AlphaFoldDB" id="A0A219B097"/>
<organism evidence="2 3">
    <name type="scientific">Pacificimonas flava</name>
    <dbReference type="NCBI Taxonomy" id="1234595"/>
    <lineage>
        <taxon>Bacteria</taxon>
        <taxon>Pseudomonadati</taxon>
        <taxon>Pseudomonadota</taxon>
        <taxon>Alphaproteobacteria</taxon>
        <taxon>Sphingomonadales</taxon>
        <taxon>Sphingosinicellaceae</taxon>
        <taxon>Pacificimonas</taxon>
    </lineage>
</organism>
<feature type="transmembrane region" description="Helical" evidence="1">
    <location>
        <begin position="12"/>
        <end position="32"/>
    </location>
</feature>
<keyword evidence="3" id="KW-1185">Reference proteome</keyword>
<keyword evidence="1" id="KW-0812">Transmembrane</keyword>
<gene>
    <name evidence="2" type="ORF">B5C34_14660</name>
</gene>
<evidence type="ECO:0000256" key="1">
    <source>
        <dbReference type="SAM" id="Phobius"/>
    </source>
</evidence>
<dbReference type="Gene3D" id="3.55.40.10">
    <property type="entry name" value="minor pseudopilin epsh domain"/>
    <property type="match status" value="1"/>
</dbReference>
<comment type="caution">
    <text evidence="2">The sequence shown here is derived from an EMBL/GenBank/DDBJ whole genome shotgun (WGS) entry which is preliminary data.</text>
</comment>
<dbReference type="OrthoDB" id="7189369at2"/>
<dbReference type="InterPro" id="IPR012902">
    <property type="entry name" value="N_methyl_site"/>
</dbReference>